<dbReference type="SUPFAM" id="SSF88659">
    <property type="entry name" value="Sigma3 and sigma4 domains of RNA polymerase sigma factors"/>
    <property type="match status" value="1"/>
</dbReference>
<protein>
    <recommendedName>
        <fullName evidence="3">RNA polymerase subunit sigma-70</fullName>
    </recommendedName>
</protein>
<dbReference type="InterPro" id="IPR013324">
    <property type="entry name" value="RNA_pol_sigma_r3/r4-like"/>
</dbReference>
<organism evidence="1 2">
    <name type="scientific">Nocardioides phosphati</name>
    <dbReference type="NCBI Taxonomy" id="1867775"/>
    <lineage>
        <taxon>Bacteria</taxon>
        <taxon>Bacillati</taxon>
        <taxon>Actinomycetota</taxon>
        <taxon>Actinomycetes</taxon>
        <taxon>Propionibacteriales</taxon>
        <taxon>Nocardioidaceae</taxon>
        <taxon>Nocardioides</taxon>
    </lineage>
</organism>
<dbReference type="Gene3D" id="1.10.10.10">
    <property type="entry name" value="Winged helix-like DNA-binding domain superfamily/Winged helix DNA-binding domain"/>
    <property type="match status" value="1"/>
</dbReference>
<proteinExistence type="predicted"/>
<evidence type="ECO:0008006" key="3">
    <source>
        <dbReference type="Google" id="ProtNLM"/>
    </source>
</evidence>
<comment type="caution">
    <text evidence="1">The sequence shown here is derived from an EMBL/GenBank/DDBJ whole genome shotgun (WGS) entry which is preliminary data.</text>
</comment>
<name>A0ABQ2N831_9ACTN</name>
<dbReference type="EMBL" id="BMNI01000001">
    <property type="protein sequence ID" value="GGO85487.1"/>
    <property type="molecule type" value="Genomic_DNA"/>
</dbReference>
<dbReference type="InterPro" id="IPR036388">
    <property type="entry name" value="WH-like_DNA-bd_sf"/>
</dbReference>
<sequence>MSPEAFWDLHGSSLYALACAVIGDEKAASRVVATAMVDLYSSAGWEARVSRGITLRSAAACVYDGCRASLAGSSTKRTMATPPLMVLLGELEGCQRAALALCVFGGHTYQQAAARLDLPSDVAADLLTSGLRDLWAATLRTGTTG</sequence>
<dbReference type="Proteomes" id="UP000655410">
    <property type="component" value="Unassembled WGS sequence"/>
</dbReference>
<dbReference type="RefSeq" id="WP_188782438.1">
    <property type="nucleotide sequence ID" value="NZ_BMNI01000001.1"/>
</dbReference>
<accession>A0ABQ2N831</accession>
<gene>
    <name evidence="1" type="ORF">GCM10011584_05570</name>
</gene>
<evidence type="ECO:0000313" key="1">
    <source>
        <dbReference type="EMBL" id="GGO85487.1"/>
    </source>
</evidence>
<keyword evidence="2" id="KW-1185">Reference proteome</keyword>
<reference evidence="2" key="1">
    <citation type="journal article" date="2019" name="Int. J. Syst. Evol. Microbiol.">
        <title>The Global Catalogue of Microorganisms (GCM) 10K type strain sequencing project: providing services to taxonomists for standard genome sequencing and annotation.</title>
        <authorList>
            <consortium name="The Broad Institute Genomics Platform"/>
            <consortium name="The Broad Institute Genome Sequencing Center for Infectious Disease"/>
            <person name="Wu L."/>
            <person name="Ma J."/>
        </authorList>
    </citation>
    <scope>NUCLEOTIDE SEQUENCE [LARGE SCALE GENOMIC DNA]</scope>
    <source>
        <strain evidence="2">CGMCC 4.7371</strain>
    </source>
</reference>
<evidence type="ECO:0000313" key="2">
    <source>
        <dbReference type="Proteomes" id="UP000655410"/>
    </source>
</evidence>